<dbReference type="PROSITE" id="PS51186">
    <property type="entry name" value="GNAT"/>
    <property type="match status" value="1"/>
</dbReference>
<dbReference type="Gene3D" id="3.40.630.30">
    <property type="match status" value="1"/>
</dbReference>
<dbReference type="RefSeq" id="WP_091189878.1">
    <property type="nucleotide sequence ID" value="NZ_FOVE01000001.1"/>
</dbReference>
<name>A0A1I4VBD1_9NEIS</name>
<sequence>MSAAQTFLAADRLYLRPLESEDADGPYPSWLNDQEICSGNSHHVLPYSRDAARDYIRSLVAHRDQLTLAIVLREGQQHVGNIALQKWDRLGRSAEFAILLGERSCWGTGIGFEAAKLVLTHGFTAMNLHRIHCGTFADNAGMIALAKKLGMSEEGRRREAVFKDGQFVDVVEFGLLKNEYKQ</sequence>
<dbReference type="AlphaFoldDB" id="A0A1I4VBD1"/>
<dbReference type="PANTHER" id="PTHR43415">
    <property type="entry name" value="SPERMIDINE N(1)-ACETYLTRANSFERASE"/>
    <property type="match status" value="1"/>
</dbReference>
<evidence type="ECO:0000313" key="2">
    <source>
        <dbReference type="EMBL" id="SFM98493.1"/>
    </source>
</evidence>
<dbReference type="OrthoDB" id="9801656at2"/>
<dbReference type="SUPFAM" id="SSF55729">
    <property type="entry name" value="Acyl-CoA N-acyltransferases (Nat)"/>
    <property type="match status" value="1"/>
</dbReference>
<keyword evidence="3" id="KW-1185">Reference proteome</keyword>
<dbReference type="InterPro" id="IPR000182">
    <property type="entry name" value="GNAT_dom"/>
</dbReference>
<evidence type="ECO:0000259" key="1">
    <source>
        <dbReference type="PROSITE" id="PS51186"/>
    </source>
</evidence>
<dbReference type="EMBL" id="FOVE01000001">
    <property type="protein sequence ID" value="SFM98493.1"/>
    <property type="molecule type" value="Genomic_DNA"/>
</dbReference>
<organism evidence="2 3">
    <name type="scientific">Formivibrio citricus</name>
    <dbReference type="NCBI Taxonomy" id="83765"/>
    <lineage>
        <taxon>Bacteria</taxon>
        <taxon>Pseudomonadati</taxon>
        <taxon>Pseudomonadota</taxon>
        <taxon>Betaproteobacteria</taxon>
        <taxon>Neisseriales</taxon>
        <taxon>Chitinibacteraceae</taxon>
        <taxon>Formivibrio</taxon>
    </lineage>
</organism>
<evidence type="ECO:0000313" key="3">
    <source>
        <dbReference type="Proteomes" id="UP000242869"/>
    </source>
</evidence>
<dbReference type="PANTHER" id="PTHR43415:SF3">
    <property type="entry name" value="GNAT-FAMILY ACETYLTRANSFERASE"/>
    <property type="match status" value="1"/>
</dbReference>
<dbReference type="GO" id="GO:0016747">
    <property type="term" value="F:acyltransferase activity, transferring groups other than amino-acyl groups"/>
    <property type="evidence" value="ECO:0007669"/>
    <property type="project" value="InterPro"/>
</dbReference>
<dbReference type="Pfam" id="PF13302">
    <property type="entry name" value="Acetyltransf_3"/>
    <property type="match status" value="1"/>
</dbReference>
<accession>A0A1I4VBD1</accession>
<gene>
    <name evidence="2" type="ORF">SAMN05660284_00210</name>
</gene>
<dbReference type="STRING" id="83765.SAMN05660284_00210"/>
<dbReference type="Proteomes" id="UP000242869">
    <property type="component" value="Unassembled WGS sequence"/>
</dbReference>
<keyword evidence="2" id="KW-0808">Transferase</keyword>
<proteinExistence type="predicted"/>
<dbReference type="InterPro" id="IPR016181">
    <property type="entry name" value="Acyl_CoA_acyltransferase"/>
</dbReference>
<feature type="domain" description="N-acetyltransferase" evidence="1">
    <location>
        <begin position="13"/>
        <end position="178"/>
    </location>
</feature>
<reference evidence="3" key="1">
    <citation type="submission" date="2016-10" db="EMBL/GenBank/DDBJ databases">
        <authorList>
            <person name="Varghese N."/>
            <person name="Submissions S."/>
        </authorList>
    </citation>
    <scope>NUCLEOTIDE SEQUENCE [LARGE SCALE GENOMIC DNA]</scope>
    <source>
        <strain evidence="3">DSM 6150</strain>
    </source>
</reference>
<protein>
    <submittedName>
        <fullName evidence="2">Protein N-acetyltransferase, RimJ/RimL family</fullName>
    </submittedName>
</protein>